<dbReference type="RefSeq" id="WP_066464752.1">
    <property type="nucleotide sequence ID" value="NZ_MATO01000037.1"/>
</dbReference>
<dbReference type="InterPro" id="IPR027417">
    <property type="entry name" value="P-loop_NTPase"/>
</dbReference>
<sequence>MDILQQLKQLEDSSRPLIIAIDGCSGAGKTTLATYIEQQLPNVTIISTEDFIVPLAQQEDTVDAALDWRRLKEQVILPLAKKKAAKYWRYDPTEPTMQQWLHIAPQGIIVIEGSFSTCLALAPYYDLKIWVETPILERYKRLVEKDGEEMKAYWQDYLPKEVYYIQTYLPHRYADVVFVGMQQQEEVEDV</sequence>
<proteinExistence type="predicted"/>
<dbReference type="Gene3D" id="3.40.50.300">
    <property type="entry name" value="P-loop containing nucleotide triphosphate hydrolases"/>
    <property type="match status" value="1"/>
</dbReference>
<evidence type="ECO:0008006" key="3">
    <source>
        <dbReference type="Google" id="ProtNLM"/>
    </source>
</evidence>
<comment type="caution">
    <text evidence="1">The sequence shown here is derived from an EMBL/GenBank/DDBJ whole genome shotgun (WGS) entry which is preliminary data.</text>
</comment>
<keyword evidence="2" id="KW-1185">Reference proteome</keyword>
<dbReference type="EMBL" id="MATO01000037">
    <property type="protein sequence ID" value="OCS90481.1"/>
    <property type="molecule type" value="Genomic_DNA"/>
</dbReference>
<dbReference type="Proteomes" id="UP000093482">
    <property type="component" value="Unassembled WGS sequence"/>
</dbReference>
<dbReference type="AlphaFoldDB" id="A0A1C0YTL5"/>
<gene>
    <name evidence="1" type="ORF">A6K76_11490</name>
</gene>
<protein>
    <recommendedName>
        <fullName evidence="3">Uridine kinase</fullName>
    </recommendedName>
</protein>
<dbReference type="OrthoDB" id="1420794at2"/>
<evidence type="ECO:0000313" key="1">
    <source>
        <dbReference type="EMBL" id="OCS90481.1"/>
    </source>
</evidence>
<name>A0A1C0YTL5_9BACL</name>
<reference evidence="1 2" key="1">
    <citation type="submission" date="2016-07" db="EMBL/GenBank/DDBJ databases">
        <title>Caryophanon latum genome sequencing.</title>
        <authorList>
            <person name="Verma A."/>
            <person name="Pal Y."/>
            <person name="Krishnamurthi S."/>
        </authorList>
    </citation>
    <scope>NUCLEOTIDE SEQUENCE [LARGE SCALE GENOMIC DNA]</scope>
    <source>
        <strain evidence="1 2">DSM 14151</strain>
    </source>
</reference>
<dbReference type="PANTHER" id="PTHR10285">
    <property type="entry name" value="URIDINE KINASE"/>
    <property type="match status" value="1"/>
</dbReference>
<organism evidence="1 2">
    <name type="scientific">Caryophanon latum</name>
    <dbReference type="NCBI Taxonomy" id="33977"/>
    <lineage>
        <taxon>Bacteria</taxon>
        <taxon>Bacillati</taxon>
        <taxon>Bacillota</taxon>
        <taxon>Bacilli</taxon>
        <taxon>Bacillales</taxon>
        <taxon>Caryophanaceae</taxon>
        <taxon>Caryophanon</taxon>
    </lineage>
</organism>
<dbReference type="SUPFAM" id="SSF52540">
    <property type="entry name" value="P-loop containing nucleoside triphosphate hydrolases"/>
    <property type="match status" value="1"/>
</dbReference>
<accession>A0A1C0YTL5</accession>
<evidence type="ECO:0000313" key="2">
    <source>
        <dbReference type="Proteomes" id="UP000093482"/>
    </source>
</evidence>